<dbReference type="EMBL" id="BMYZ01000002">
    <property type="protein sequence ID" value="GGY79995.1"/>
    <property type="molecule type" value="Genomic_DNA"/>
</dbReference>
<gene>
    <name evidence="3" type="ORF">GCM10011613_26250</name>
</gene>
<dbReference type="RefSeq" id="WP_189419302.1">
    <property type="nucleotide sequence ID" value="NZ_BMYZ01000002.1"/>
</dbReference>
<organism evidence="3 4">
    <name type="scientific">Cellvibrio zantedeschiae</name>
    <dbReference type="NCBI Taxonomy" id="1237077"/>
    <lineage>
        <taxon>Bacteria</taxon>
        <taxon>Pseudomonadati</taxon>
        <taxon>Pseudomonadota</taxon>
        <taxon>Gammaproteobacteria</taxon>
        <taxon>Cellvibrionales</taxon>
        <taxon>Cellvibrionaceae</taxon>
        <taxon>Cellvibrio</taxon>
    </lineage>
</organism>
<keyword evidence="4" id="KW-1185">Reference proteome</keyword>
<protein>
    <recommendedName>
        <fullName evidence="2">DUF6438 domain-containing protein</fullName>
    </recommendedName>
</protein>
<evidence type="ECO:0000313" key="3">
    <source>
        <dbReference type="EMBL" id="GGY79995.1"/>
    </source>
</evidence>
<sequence>MTIKRIFIYILLVVALLVVGRFIYIRIAYDFELQHKVALAVAEVRMKWLKITRDTQDTDKANLDDSTLISFNTTECHGFCPVYDLSLYGSGRAEFKGEKYVCKANQISHLDKQLVRDLAIKLKLIGFENYADFQHMDVTDRQTYRVSFKHKNSEHNVNHYLGDLTAPTELTLVEKDILAIVDKMAVLGTYSPAGLVCTMEGRTADLIPWVHWSQAAEEPEIIQKD</sequence>
<evidence type="ECO:0000256" key="1">
    <source>
        <dbReference type="SAM" id="Phobius"/>
    </source>
</evidence>
<dbReference type="InterPro" id="IPR045497">
    <property type="entry name" value="DUF6438"/>
</dbReference>
<dbReference type="Proteomes" id="UP000619761">
    <property type="component" value="Unassembled WGS sequence"/>
</dbReference>
<keyword evidence="1" id="KW-1133">Transmembrane helix</keyword>
<name>A0ABQ3B5D0_9GAMM</name>
<proteinExistence type="predicted"/>
<dbReference type="Pfam" id="PF20033">
    <property type="entry name" value="DUF6438"/>
    <property type="match status" value="1"/>
</dbReference>
<reference evidence="4" key="1">
    <citation type="journal article" date="2019" name="Int. J. Syst. Evol. Microbiol.">
        <title>The Global Catalogue of Microorganisms (GCM) 10K type strain sequencing project: providing services to taxonomists for standard genome sequencing and annotation.</title>
        <authorList>
            <consortium name="The Broad Institute Genomics Platform"/>
            <consortium name="The Broad Institute Genome Sequencing Center for Infectious Disease"/>
            <person name="Wu L."/>
            <person name="Ma J."/>
        </authorList>
    </citation>
    <scope>NUCLEOTIDE SEQUENCE [LARGE SCALE GENOMIC DNA]</scope>
    <source>
        <strain evidence="4">KCTC 32239</strain>
    </source>
</reference>
<keyword evidence="1" id="KW-0812">Transmembrane</keyword>
<keyword evidence="1" id="KW-0472">Membrane</keyword>
<feature type="domain" description="DUF6438" evidence="2">
    <location>
        <begin position="68"/>
        <end position="180"/>
    </location>
</feature>
<comment type="caution">
    <text evidence="3">The sequence shown here is derived from an EMBL/GenBank/DDBJ whole genome shotgun (WGS) entry which is preliminary data.</text>
</comment>
<feature type="transmembrane region" description="Helical" evidence="1">
    <location>
        <begin position="6"/>
        <end position="24"/>
    </location>
</feature>
<evidence type="ECO:0000259" key="2">
    <source>
        <dbReference type="Pfam" id="PF20033"/>
    </source>
</evidence>
<evidence type="ECO:0000313" key="4">
    <source>
        <dbReference type="Proteomes" id="UP000619761"/>
    </source>
</evidence>
<accession>A0ABQ3B5D0</accession>